<feature type="compositionally biased region" description="Basic and acidic residues" evidence="1">
    <location>
        <begin position="74"/>
        <end position="94"/>
    </location>
</feature>
<comment type="caution">
    <text evidence="2">The sequence shown here is derived from an EMBL/GenBank/DDBJ whole genome shotgun (WGS) entry which is preliminary data.</text>
</comment>
<sequence length="94" mass="9754">MKTPPDPNAGAPRPKHVSSEDAPRPDMDHPPGPEGATTEFDQGAAQASTEARTGTLPGSDDFTPAQRGQQGADVEVRSDGAAGSERRSGQDEED</sequence>
<evidence type="ECO:0000313" key="3">
    <source>
        <dbReference type="Proteomes" id="UP000292445"/>
    </source>
</evidence>
<proteinExistence type="predicted"/>
<reference evidence="2 3" key="1">
    <citation type="submission" date="2019-02" db="EMBL/GenBank/DDBJ databases">
        <title>Genomic Encyclopedia of Type Strains, Phase IV (KMG-IV): sequencing the most valuable type-strain genomes for metagenomic binning, comparative biology and taxonomic classification.</title>
        <authorList>
            <person name="Goeker M."/>
        </authorList>
    </citation>
    <scope>NUCLEOTIDE SEQUENCE [LARGE SCALE GENOMIC DNA]</scope>
    <source>
        <strain evidence="2 3">K24</strain>
    </source>
</reference>
<feature type="compositionally biased region" description="Basic and acidic residues" evidence="1">
    <location>
        <begin position="17"/>
        <end position="31"/>
    </location>
</feature>
<dbReference type="RefSeq" id="WP_130355930.1">
    <property type="nucleotide sequence ID" value="NZ_SGXC01000001.1"/>
</dbReference>
<protein>
    <submittedName>
        <fullName evidence="2">Uncharacterized protein</fullName>
    </submittedName>
</protein>
<dbReference type="AlphaFoldDB" id="A0A4Q7NI52"/>
<organism evidence="2 3">
    <name type="scientific">Pigmentiphaga kullae</name>
    <dbReference type="NCBI Taxonomy" id="151784"/>
    <lineage>
        <taxon>Bacteria</taxon>
        <taxon>Pseudomonadati</taxon>
        <taxon>Pseudomonadota</taxon>
        <taxon>Betaproteobacteria</taxon>
        <taxon>Burkholderiales</taxon>
        <taxon>Alcaligenaceae</taxon>
        <taxon>Pigmentiphaga</taxon>
    </lineage>
</organism>
<feature type="region of interest" description="Disordered" evidence="1">
    <location>
        <begin position="1"/>
        <end position="94"/>
    </location>
</feature>
<name>A0A4Q7NI52_9BURK</name>
<dbReference type="Proteomes" id="UP000292445">
    <property type="component" value="Unassembled WGS sequence"/>
</dbReference>
<dbReference type="EMBL" id="SGXC01000001">
    <property type="protein sequence ID" value="RZS84579.1"/>
    <property type="molecule type" value="Genomic_DNA"/>
</dbReference>
<dbReference type="OrthoDB" id="8686589at2"/>
<accession>A0A4Q7NI52</accession>
<evidence type="ECO:0000256" key="1">
    <source>
        <dbReference type="SAM" id="MobiDB-lite"/>
    </source>
</evidence>
<evidence type="ECO:0000313" key="2">
    <source>
        <dbReference type="EMBL" id="RZS84579.1"/>
    </source>
</evidence>
<keyword evidence="3" id="KW-1185">Reference proteome</keyword>
<gene>
    <name evidence="2" type="ORF">EV675_0596</name>
</gene>